<dbReference type="Gene3D" id="1.10.10.2520">
    <property type="entry name" value="Cell wall hydrolase SleB, domain 1"/>
    <property type="match status" value="1"/>
</dbReference>
<dbReference type="EMBL" id="JAELXS010000006">
    <property type="protein sequence ID" value="MBJ6122409.1"/>
    <property type="molecule type" value="Genomic_DNA"/>
</dbReference>
<gene>
    <name evidence="2" type="ORF">JAO74_11465</name>
</gene>
<proteinExistence type="predicted"/>
<evidence type="ECO:0000313" key="3">
    <source>
        <dbReference type="Proteomes" id="UP000640426"/>
    </source>
</evidence>
<dbReference type="GO" id="GO:0016787">
    <property type="term" value="F:hydrolase activity"/>
    <property type="evidence" value="ECO:0007669"/>
    <property type="project" value="UniProtKB-KW"/>
</dbReference>
<accession>A0ABS0XQU3</accession>
<comment type="caution">
    <text evidence="2">The sequence shown here is derived from an EMBL/GenBank/DDBJ whole genome shotgun (WGS) entry which is preliminary data.</text>
</comment>
<keyword evidence="2" id="KW-0378">Hydrolase</keyword>
<protein>
    <submittedName>
        <fullName evidence="2">Cell wall hydrolase</fullName>
    </submittedName>
</protein>
<evidence type="ECO:0000313" key="2">
    <source>
        <dbReference type="EMBL" id="MBJ6122409.1"/>
    </source>
</evidence>
<dbReference type="InterPro" id="IPR042047">
    <property type="entry name" value="SleB_dom1"/>
</dbReference>
<evidence type="ECO:0000259" key="1">
    <source>
        <dbReference type="Pfam" id="PF07486"/>
    </source>
</evidence>
<name>A0ABS0XQU3_9SPHN</name>
<dbReference type="Pfam" id="PF07486">
    <property type="entry name" value="Hydrolase_2"/>
    <property type="match status" value="1"/>
</dbReference>
<organism evidence="2 3">
    <name type="scientific">Sphingomonas mollis</name>
    <dbReference type="NCBI Taxonomy" id="2795726"/>
    <lineage>
        <taxon>Bacteria</taxon>
        <taxon>Pseudomonadati</taxon>
        <taxon>Pseudomonadota</taxon>
        <taxon>Alphaproteobacteria</taxon>
        <taxon>Sphingomonadales</taxon>
        <taxon>Sphingomonadaceae</taxon>
        <taxon>Sphingomonas</taxon>
    </lineage>
</organism>
<sequence length="220" mass="23302">MSFASRVASFAAMSFSLVALIGTSTPGWANGLDRSLIATPTLATLNTLAPHVVPDQIAPGATVEPEVSIPDVDQSVVQDDDDNSYDSLAEAVADQDTVAADDTMRCLAGAIYFESKGEPLSGQLAVAQVIINRAKSGRFPTDVCAVVKQRGQFSFVRGGRIPSIDEARRSWQTAVAVARVALSDAWDSVASEALYFNAHGRSPGARMQRVAAIGGHTFYR</sequence>
<reference evidence="3" key="1">
    <citation type="submission" date="2020-12" db="EMBL/GenBank/DDBJ databases">
        <title>Hymenobacter sp.</title>
        <authorList>
            <person name="Kim M.K."/>
        </authorList>
    </citation>
    <scope>NUCLEOTIDE SEQUENCE [LARGE SCALE GENOMIC DNA]</scope>
    <source>
        <strain evidence="3">BT553</strain>
    </source>
</reference>
<feature type="domain" description="Cell wall hydrolase SleB" evidence="1">
    <location>
        <begin position="117"/>
        <end position="219"/>
    </location>
</feature>
<dbReference type="RefSeq" id="WP_199038058.1">
    <property type="nucleotide sequence ID" value="NZ_JAELXS010000006.1"/>
</dbReference>
<dbReference type="Proteomes" id="UP000640426">
    <property type="component" value="Unassembled WGS sequence"/>
</dbReference>
<dbReference type="InterPro" id="IPR011105">
    <property type="entry name" value="Cell_wall_hydrolase_SleB"/>
</dbReference>
<keyword evidence="3" id="KW-1185">Reference proteome</keyword>